<feature type="non-terminal residue" evidence="2">
    <location>
        <position position="50"/>
    </location>
</feature>
<organism evidence="2">
    <name type="scientific">hydrothermal vent metagenome</name>
    <dbReference type="NCBI Taxonomy" id="652676"/>
    <lineage>
        <taxon>unclassified sequences</taxon>
        <taxon>metagenomes</taxon>
        <taxon>ecological metagenomes</taxon>
    </lineage>
</organism>
<proteinExistence type="predicted"/>
<keyword evidence="1" id="KW-0812">Transmembrane</keyword>
<name>A0A3B0UCS2_9ZZZZ</name>
<evidence type="ECO:0000256" key="1">
    <source>
        <dbReference type="SAM" id="Phobius"/>
    </source>
</evidence>
<protein>
    <submittedName>
        <fullName evidence="2">Uncharacterized protein</fullName>
    </submittedName>
</protein>
<gene>
    <name evidence="2" type="ORF">MNBD_BACTEROID04-1623</name>
</gene>
<reference evidence="2" key="1">
    <citation type="submission" date="2018-06" db="EMBL/GenBank/DDBJ databases">
        <authorList>
            <person name="Zhirakovskaya E."/>
        </authorList>
    </citation>
    <scope>NUCLEOTIDE SEQUENCE</scope>
</reference>
<keyword evidence="1" id="KW-0472">Membrane</keyword>
<feature type="transmembrane region" description="Helical" evidence="1">
    <location>
        <begin position="20"/>
        <end position="46"/>
    </location>
</feature>
<dbReference type="EMBL" id="UOER01000649">
    <property type="protein sequence ID" value="VAW26890.1"/>
    <property type="molecule type" value="Genomic_DNA"/>
</dbReference>
<sequence length="50" mass="5712">MDINKISAHVMGVLKNKREFIFFVVALALFLSFFAFFFGLFTIPLLKGVI</sequence>
<keyword evidence="1" id="KW-1133">Transmembrane helix</keyword>
<accession>A0A3B0UCS2</accession>
<evidence type="ECO:0000313" key="2">
    <source>
        <dbReference type="EMBL" id="VAW26890.1"/>
    </source>
</evidence>
<dbReference type="AlphaFoldDB" id="A0A3B0UCS2"/>